<evidence type="ECO:0000256" key="1">
    <source>
        <dbReference type="SAM" id="MobiDB-lite"/>
    </source>
</evidence>
<sequence>MSPLSPAPPGRRRRTVQRRGPRCRASRHHCRGQQGRAPGKPRRGECRCCRTSP</sequence>
<dbReference type="EMBL" id="GBRH01208385">
    <property type="protein sequence ID" value="JAD89510.1"/>
    <property type="molecule type" value="Transcribed_RNA"/>
</dbReference>
<reference evidence="2" key="1">
    <citation type="submission" date="2014-09" db="EMBL/GenBank/DDBJ databases">
        <authorList>
            <person name="Magalhaes I.L.F."/>
            <person name="Oliveira U."/>
            <person name="Santos F.R."/>
            <person name="Vidigal T.H.D.A."/>
            <person name="Brescovit A.D."/>
            <person name="Santos A.J."/>
        </authorList>
    </citation>
    <scope>NUCLEOTIDE SEQUENCE</scope>
    <source>
        <tissue evidence="2">Shoot tissue taken approximately 20 cm above the soil surface</tissue>
    </source>
</reference>
<protein>
    <submittedName>
        <fullName evidence="2">Uncharacterized protein</fullName>
    </submittedName>
</protein>
<dbReference type="AlphaFoldDB" id="A0A0A9DV11"/>
<evidence type="ECO:0000313" key="2">
    <source>
        <dbReference type="EMBL" id="JAD89510.1"/>
    </source>
</evidence>
<organism evidence="2">
    <name type="scientific">Arundo donax</name>
    <name type="common">Giant reed</name>
    <name type="synonym">Donax arundinaceus</name>
    <dbReference type="NCBI Taxonomy" id="35708"/>
    <lineage>
        <taxon>Eukaryota</taxon>
        <taxon>Viridiplantae</taxon>
        <taxon>Streptophyta</taxon>
        <taxon>Embryophyta</taxon>
        <taxon>Tracheophyta</taxon>
        <taxon>Spermatophyta</taxon>
        <taxon>Magnoliopsida</taxon>
        <taxon>Liliopsida</taxon>
        <taxon>Poales</taxon>
        <taxon>Poaceae</taxon>
        <taxon>PACMAD clade</taxon>
        <taxon>Arundinoideae</taxon>
        <taxon>Arundineae</taxon>
        <taxon>Arundo</taxon>
    </lineage>
</organism>
<feature type="compositionally biased region" description="Basic residues" evidence="1">
    <location>
        <begin position="10"/>
        <end position="31"/>
    </location>
</feature>
<accession>A0A0A9DV11</accession>
<name>A0A0A9DV11_ARUDO</name>
<feature type="region of interest" description="Disordered" evidence="1">
    <location>
        <begin position="1"/>
        <end position="44"/>
    </location>
</feature>
<proteinExistence type="predicted"/>
<reference evidence="2" key="2">
    <citation type="journal article" date="2015" name="Data Brief">
        <title>Shoot transcriptome of the giant reed, Arundo donax.</title>
        <authorList>
            <person name="Barrero R.A."/>
            <person name="Guerrero F.D."/>
            <person name="Moolhuijzen P."/>
            <person name="Goolsby J.A."/>
            <person name="Tidwell J."/>
            <person name="Bellgard S.E."/>
            <person name="Bellgard M.I."/>
        </authorList>
    </citation>
    <scope>NUCLEOTIDE SEQUENCE</scope>
    <source>
        <tissue evidence="2">Shoot tissue taken approximately 20 cm above the soil surface</tissue>
    </source>
</reference>